<keyword evidence="3" id="KW-1185">Reference proteome</keyword>
<evidence type="ECO:0000256" key="1">
    <source>
        <dbReference type="SAM" id="MobiDB-lite"/>
    </source>
</evidence>
<feature type="region of interest" description="Disordered" evidence="1">
    <location>
        <begin position="18"/>
        <end position="78"/>
    </location>
</feature>
<dbReference type="EMBL" id="KQ978801">
    <property type="protein sequence ID" value="KYN28201.1"/>
    <property type="molecule type" value="Genomic_DNA"/>
</dbReference>
<gene>
    <name evidence="2" type="ORF">ALC57_02261</name>
</gene>
<protein>
    <submittedName>
        <fullName evidence="2">Uncharacterized protein</fullName>
    </submittedName>
</protein>
<sequence length="103" mass="11610">MLPISLGAHDDGKIAFRAKGEFSSSRKQVEREIRLEAEKEGRKESRKEGRKEGRKAGRKEGRKEGNIERARSDRLLSRNEYGKPVLGFGITGVGNIDRRETGK</sequence>
<feature type="region of interest" description="Disordered" evidence="1">
    <location>
        <begin position="84"/>
        <end position="103"/>
    </location>
</feature>
<name>A0A195EJ63_9HYME</name>
<dbReference type="Proteomes" id="UP000078492">
    <property type="component" value="Unassembled WGS sequence"/>
</dbReference>
<evidence type="ECO:0000313" key="2">
    <source>
        <dbReference type="EMBL" id="KYN28201.1"/>
    </source>
</evidence>
<organism evidence="2 3">
    <name type="scientific">Trachymyrmex cornetzi</name>
    <dbReference type="NCBI Taxonomy" id="471704"/>
    <lineage>
        <taxon>Eukaryota</taxon>
        <taxon>Metazoa</taxon>
        <taxon>Ecdysozoa</taxon>
        <taxon>Arthropoda</taxon>
        <taxon>Hexapoda</taxon>
        <taxon>Insecta</taxon>
        <taxon>Pterygota</taxon>
        <taxon>Neoptera</taxon>
        <taxon>Endopterygota</taxon>
        <taxon>Hymenoptera</taxon>
        <taxon>Apocrita</taxon>
        <taxon>Aculeata</taxon>
        <taxon>Formicoidea</taxon>
        <taxon>Formicidae</taxon>
        <taxon>Myrmicinae</taxon>
        <taxon>Trachymyrmex</taxon>
    </lineage>
</organism>
<proteinExistence type="predicted"/>
<evidence type="ECO:0000313" key="3">
    <source>
        <dbReference type="Proteomes" id="UP000078492"/>
    </source>
</evidence>
<dbReference type="AlphaFoldDB" id="A0A195EJ63"/>
<accession>A0A195EJ63</accession>
<feature type="compositionally biased region" description="Basic and acidic residues" evidence="1">
    <location>
        <begin position="27"/>
        <end position="78"/>
    </location>
</feature>
<reference evidence="2 3" key="1">
    <citation type="submission" date="2015-09" db="EMBL/GenBank/DDBJ databases">
        <title>Trachymyrmex cornetzi WGS genome.</title>
        <authorList>
            <person name="Nygaard S."/>
            <person name="Hu H."/>
            <person name="Boomsma J."/>
            <person name="Zhang G."/>
        </authorList>
    </citation>
    <scope>NUCLEOTIDE SEQUENCE [LARGE SCALE GENOMIC DNA]</scope>
    <source>
        <strain evidence="2">Tcor2-1</strain>
        <tissue evidence="2">Whole body</tissue>
    </source>
</reference>